<dbReference type="Proteomes" id="UP001149090">
    <property type="component" value="Unassembled WGS sequence"/>
</dbReference>
<evidence type="ECO:0000256" key="1">
    <source>
        <dbReference type="SAM" id="MobiDB-lite"/>
    </source>
</evidence>
<dbReference type="Gene3D" id="2.170.16.10">
    <property type="entry name" value="Hedgehog/Intein (Hint) domain"/>
    <property type="match status" value="1"/>
</dbReference>
<organism evidence="3 4">
    <name type="scientific">Anaeramoeba ignava</name>
    <name type="common">Anaerobic marine amoeba</name>
    <dbReference type="NCBI Taxonomy" id="1746090"/>
    <lineage>
        <taxon>Eukaryota</taxon>
        <taxon>Metamonada</taxon>
        <taxon>Anaeramoebidae</taxon>
        <taxon>Anaeramoeba</taxon>
    </lineage>
</organism>
<evidence type="ECO:0000313" key="4">
    <source>
        <dbReference type="Proteomes" id="UP001149090"/>
    </source>
</evidence>
<dbReference type="InterPro" id="IPR029021">
    <property type="entry name" value="Prot-tyrosine_phosphatase-like"/>
</dbReference>
<feature type="region of interest" description="Disordered" evidence="1">
    <location>
        <begin position="337"/>
        <end position="363"/>
    </location>
</feature>
<dbReference type="CDD" id="cd17657">
    <property type="entry name" value="CDC14_N"/>
    <property type="match status" value="1"/>
</dbReference>
<dbReference type="InterPro" id="IPR050561">
    <property type="entry name" value="PTP"/>
</dbReference>
<evidence type="ECO:0000259" key="2">
    <source>
        <dbReference type="PROSITE" id="PS50056"/>
    </source>
</evidence>
<dbReference type="InterPro" id="IPR000387">
    <property type="entry name" value="Tyr_Pase_dom"/>
</dbReference>
<dbReference type="InterPro" id="IPR029260">
    <property type="entry name" value="DSPn"/>
</dbReference>
<reference evidence="3" key="1">
    <citation type="submission" date="2022-10" db="EMBL/GenBank/DDBJ databases">
        <title>Novel sulphate-reducing endosymbionts in the free-living metamonad Anaeramoeba.</title>
        <authorList>
            <person name="Jerlstrom-Hultqvist J."/>
            <person name="Cepicka I."/>
            <person name="Gallot-Lavallee L."/>
            <person name="Salas-Leiva D."/>
            <person name="Curtis B.A."/>
            <person name="Zahonova K."/>
            <person name="Pipaliya S."/>
            <person name="Dacks J."/>
            <person name="Roger A.J."/>
        </authorList>
    </citation>
    <scope>NUCLEOTIDE SEQUENCE</scope>
    <source>
        <strain evidence="3">BMAN</strain>
    </source>
</reference>
<dbReference type="InterPro" id="IPR036844">
    <property type="entry name" value="Hint_dom_sf"/>
</dbReference>
<dbReference type="GO" id="GO:0051301">
    <property type="term" value="P:cell division"/>
    <property type="evidence" value="ECO:0007669"/>
    <property type="project" value="UniProtKB-KW"/>
</dbReference>
<proteinExistence type="predicted"/>
<gene>
    <name evidence="3" type="ORF">M0811_00612</name>
</gene>
<feature type="compositionally biased region" description="Basic and acidic residues" evidence="1">
    <location>
        <begin position="344"/>
        <end position="355"/>
    </location>
</feature>
<accession>A0A9Q0REL5</accession>
<comment type="caution">
    <text evidence="3">The sequence shown here is derived from an EMBL/GenBank/DDBJ whole genome shotgun (WGS) entry which is preliminary data.</text>
</comment>
<feature type="domain" description="Tyrosine specific protein phosphatases" evidence="2">
    <location>
        <begin position="604"/>
        <end position="686"/>
    </location>
</feature>
<dbReference type="SUPFAM" id="SSF52799">
    <property type="entry name" value="(Phosphotyrosine protein) phosphatases II"/>
    <property type="match status" value="3"/>
</dbReference>
<dbReference type="PROSITE" id="PS50056">
    <property type="entry name" value="TYR_PHOSPHATASE_2"/>
    <property type="match status" value="1"/>
</dbReference>
<protein>
    <submittedName>
        <fullName evidence="3">Intein-containing cell division cycle 14 isoform a</fullName>
    </submittedName>
</protein>
<evidence type="ECO:0000313" key="3">
    <source>
        <dbReference type="EMBL" id="KAJ5077292.1"/>
    </source>
</evidence>
<keyword evidence="4" id="KW-1185">Reference proteome</keyword>
<dbReference type="EMBL" id="JAPDFW010000059">
    <property type="protein sequence ID" value="KAJ5077292.1"/>
    <property type="molecule type" value="Genomic_DNA"/>
</dbReference>
<dbReference type="OrthoDB" id="5632at2759"/>
<sequence>MLKRVHFFDFIKNRLYFFCSKIILDSSKSNDHYFTIENEFIYQPFANDFGPYNLAQITKFCEILFEKMNDPELTQKKIIFYCLDTPESFTNSAVLICSFMMIAMEKTPEEAFKPFEKIDKIISFRDASYLRQTFSLTVLDVLNGLYKAMKCGFYNFETFSIEEFVYHDKIENGDMNWIIPGKLLAFSSPRDFSNEYKPENEKITPSTDQKKKKKKKKESKKKFVQRNTLPSRFSRPLSPEKMMIAENLMKYYFWSLDKYVEHFQKIGITSIIRLNLPLYDSQIFIQNNISHHHLYYEDGGVPSWKIINHFLNIVEKEINIDDQSNLCDEENNSNLPKNNVIIDNDNKKKKDKNDIKNNNGNSTEKKGGVAVHCFAANTKILMSNFTTKKIQDIKQNEQVLGVDYLPKLVSHTIKGFGKLYKISRKNQKDYFVSKKHILCLLFNKKPHRFIDLEKKGKKMYFTFIYYDLHHNQQKRKIRIKKSTPFYPKYLIRACWANQTLFNSRNEYIGSDPQLKNFHIKKYELEKIKSIFCHSFLIMANYYRKGYAIEFGDSINITVENYMKKCEEWKKSHSGYKSVLVDNDLASEKGILKMNSKGNFVVHQLHKIQITDTKKKQFFYGFELDGNEKRFLLKDHTVVHNCKAGLGRTGTLNAIFLMKNYHFTAREAIGYMRLCRPGSIIGKQQFFLIGIEEKLHEMGKKKEKFIVRNPPKIPIEKLDVSFKKKDQLTNFSIPDPYLFNLDLKTNPHFWETFNKNKKQI</sequence>
<dbReference type="Pfam" id="PF14671">
    <property type="entry name" value="DSPn"/>
    <property type="match status" value="1"/>
</dbReference>
<feature type="compositionally biased region" description="Basic residues" evidence="1">
    <location>
        <begin position="210"/>
        <end position="224"/>
    </location>
</feature>
<dbReference type="Pfam" id="PF05203">
    <property type="entry name" value="Hom_end_hint"/>
    <property type="match status" value="1"/>
</dbReference>
<dbReference type="GO" id="GO:0030908">
    <property type="term" value="P:protein splicing"/>
    <property type="evidence" value="ECO:0007669"/>
    <property type="project" value="InterPro"/>
</dbReference>
<feature type="region of interest" description="Disordered" evidence="1">
    <location>
        <begin position="195"/>
        <end position="225"/>
    </location>
</feature>
<dbReference type="AlphaFoldDB" id="A0A9Q0REL5"/>
<keyword evidence="3" id="KW-0131">Cell cycle</keyword>
<dbReference type="SUPFAM" id="SSF51294">
    <property type="entry name" value="Hedgehog/intein (Hint) domain"/>
    <property type="match status" value="1"/>
</dbReference>
<dbReference type="InterPro" id="IPR007868">
    <property type="entry name" value="Hom_end_hint"/>
</dbReference>
<dbReference type="PANTHER" id="PTHR23339">
    <property type="entry name" value="TYROSINE SPECIFIC PROTEIN PHOSPHATASE AND DUAL SPECIFICITY PROTEIN PHOSPHATASE"/>
    <property type="match status" value="1"/>
</dbReference>
<name>A0A9Q0REL5_ANAIG</name>
<dbReference type="Gene3D" id="3.90.190.10">
    <property type="entry name" value="Protein tyrosine phosphatase superfamily"/>
    <property type="match status" value="3"/>
</dbReference>
<keyword evidence="3" id="KW-0132">Cell division</keyword>